<dbReference type="Proteomes" id="UP001595741">
    <property type="component" value="Unassembled WGS sequence"/>
</dbReference>
<name>A0ABV7RDB6_9NEIS</name>
<dbReference type="InterPro" id="IPR050534">
    <property type="entry name" value="Coronavir_polyprotein_1ab"/>
</dbReference>
<comment type="catalytic activity">
    <reaction evidence="3">
        <text>ATP + H2O = ADP + phosphate + H(+)</text>
        <dbReference type="Rhea" id="RHEA:13065"/>
        <dbReference type="ChEBI" id="CHEBI:15377"/>
        <dbReference type="ChEBI" id="CHEBI:15378"/>
        <dbReference type="ChEBI" id="CHEBI:30616"/>
        <dbReference type="ChEBI" id="CHEBI:43474"/>
        <dbReference type="ChEBI" id="CHEBI:456216"/>
        <dbReference type="EC" id="5.6.2.3"/>
    </reaction>
</comment>
<dbReference type="Gene3D" id="3.40.50.300">
    <property type="entry name" value="P-loop containing nucleotide triphosphate hydrolases"/>
    <property type="match status" value="3"/>
</dbReference>
<reference evidence="6" key="1">
    <citation type="journal article" date="2019" name="Int. J. Syst. Evol. Microbiol.">
        <title>The Global Catalogue of Microorganisms (GCM) 10K type strain sequencing project: providing services to taxonomists for standard genome sequencing and annotation.</title>
        <authorList>
            <consortium name="The Broad Institute Genomics Platform"/>
            <consortium name="The Broad Institute Genome Sequencing Center for Infectious Disease"/>
            <person name="Wu L."/>
            <person name="Ma J."/>
        </authorList>
    </citation>
    <scope>NUCLEOTIDE SEQUENCE [LARGE SCALE GENOMIC DNA]</scope>
    <source>
        <strain evidence="6">KCTC 42742</strain>
    </source>
</reference>
<comment type="subunit">
    <text evidence="3">Heterotrimer of RecB, RecC and RecD. All subunits contribute to DNA-binding.</text>
</comment>
<dbReference type="SUPFAM" id="SSF52540">
    <property type="entry name" value="P-loop containing nucleoside triphosphate hydrolases"/>
    <property type="match status" value="2"/>
</dbReference>
<dbReference type="HAMAP" id="MF_01487">
    <property type="entry name" value="RecD"/>
    <property type="match status" value="1"/>
</dbReference>
<dbReference type="Pfam" id="PF13538">
    <property type="entry name" value="UvrD_C_2"/>
    <property type="match status" value="1"/>
</dbReference>
<keyword evidence="3" id="KW-0234">DNA repair</keyword>
<dbReference type="InterPro" id="IPR027785">
    <property type="entry name" value="UvrD-like_helicase_C"/>
</dbReference>
<sequence length="568" mass="59920">MDNTTIDNLLPAQLAGLFARLDPAHGPALQPLLQRLVNAQGAGHVCLAGLSGDDYALLRRTPLAGKPGDYTPLIVDAAGRLYFARQWRDEEQLAAALATLARDPQPLPASEEQIDALLDALFGPPAAPDWQRLAARLALQRRFLTLSGGPGTGKTTTVVRLLAALASLSPRPLVMAMAAPTGKAAARLTESVRAARDALPVAEAVRAQLPDKAHTLHRLIGLVPGSARPRHHAANPLPLDVLVVDEASMVDLTLMAQTLAALPAHARLILLGDKDQLASVDAGAVLGDICSRQAWRGDTAAALVAQGFDVPGRVDDGALLADSVVVLAKSHRFGEHSGIGRLARAVNAARLDEVGALLAAGAADDLAQLAALPDGAGLMAQRASYWQALEAGVEPAALFAAFGEFMLLAAERHTVAAINAAIEQQLERQGRKQPGSDWYPGRPVMVTRNDYSIGLFNGDIGITVQQGERLRVLFPTPDGDWREVAPARLPEHDTVYAMTVHKSQGSEFGTVWLALPLAPSAALTRALVYTAITRARQRFVLAGSPAVLAAAVSNAPPRQSGLAERLWG</sequence>
<dbReference type="CDD" id="cd17933">
    <property type="entry name" value="DEXSc_RecD-like"/>
    <property type="match status" value="1"/>
</dbReference>
<keyword evidence="1 3" id="KW-0547">Nucleotide-binding</keyword>
<keyword evidence="3 5" id="KW-0378">Hydrolase</keyword>
<keyword evidence="3" id="KW-0540">Nuclease</keyword>
<dbReference type="PANTHER" id="PTHR43788">
    <property type="entry name" value="DNA2/NAM7 HELICASE FAMILY MEMBER"/>
    <property type="match status" value="1"/>
</dbReference>
<keyword evidence="6" id="KW-1185">Reference proteome</keyword>
<dbReference type="Pfam" id="PF13245">
    <property type="entry name" value="AAA_19"/>
    <property type="match status" value="1"/>
</dbReference>
<protein>
    <recommendedName>
        <fullName evidence="3">RecBCD enzyme subunit RecD</fullName>
        <ecNumber evidence="3">5.6.2.3</ecNumber>
    </recommendedName>
    <alternativeName>
        <fullName evidence="3">DNA 5'-3' helicase subunit RecD</fullName>
    </alternativeName>
    <alternativeName>
        <fullName evidence="3">Exonuclease V subunit RecD</fullName>
        <shortName evidence="3">ExoV subunit RecD</shortName>
    </alternativeName>
    <alternativeName>
        <fullName evidence="3">Helicase/nuclease RecBCD subunit RecD</fullName>
    </alternativeName>
</protein>
<dbReference type="EC" id="5.6.2.3" evidence="3"/>
<accession>A0ABV7RDB6</accession>
<evidence type="ECO:0000313" key="6">
    <source>
        <dbReference type="Proteomes" id="UP001595741"/>
    </source>
</evidence>
<dbReference type="GO" id="GO:0008854">
    <property type="term" value="F:exodeoxyribonuclease V activity"/>
    <property type="evidence" value="ECO:0007669"/>
    <property type="project" value="UniProtKB-EC"/>
</dbReference>
<evidence type="ECO:0000256" key="3">
    <source>
        <dbReference type="HAMAP-Rule" id="MF_01487"/>
    </source>
</evidence>
<comment type="function">
    <text evidence="3">A helicase/nuclease that prepares dsDNA breaks (DSB) for recombinational DNA repair. Binds to DSBs and unwinds DNA via a highly rapid and processive ATP-dependent bidirectional helicase activity. Unwinds dsDNA until it encounters a Chi (crossover hotspot instigator) sequence from the 3' direction. Cuts ssDNA a few nucleotides 3' to the Chi site. The properties and activities of the enzyme are changed at Chi. The Chi-altered holoenzyme produces a long 3'-ssDNA overhang and facilitates RecA-binding to the ssDNA for homologous DNA recombination and repair. Holoenzyme degrades any linearized DNA that is unable to undergo homologous recombination. In the holoenzyme this subunit has ssDNA-dependent ATPase and 5'-3' helicase activity. When added to pre-assembled RecBC greatly stimulates nuclease activity and augments holoenzyme processivity. Negatively regulates the RecA-loading ability of RecBCD.</text>
</comment>
<feature type="binding site" evidence="3">
    <location>
        <begin position="148"/>
        <end position="155"/>
    </location>
    <ligand>
        <name>ATP</name>
        <dbReference type="ChEBI" id="CHEBI:30616"/>
    </ligand>
</feature>
<keyword evidence="3" id="KW-0413">Isomerase</keyword>
<comment type="miscellaneous">
    <text evidence="3">In the RecBCD complex, RecB has a slow 3'-5' helicase, an exonuclease activity and loads RecA onto ssDNA, RecD has a fast 5'-3' helicase activity, while RecC stimulates the ATPase and processivity of the RecB helicase and contributes to recognition of the Chi site.</text>
</comment>
<keyword evidence="3" id="KW-0347">Helicase</keyword>
<evidence type="ECO:0000259" key="4">
    <source>
        <dbReference type="Pfam" id="PF13538"/>
    </source>
</evidence>
<proteinExistence type="inferred from homology"/>
<feature type="domain" description="UvrD-like helicase C-terminal" evidence="4">
    <location>
        <begin position="495"/>
        <end position="541"/>
    </location>
</feature>
<dbReference type="InterPro" id="IPR006344">
    <property type="entry name" value="RecD"/>
</dbReference>
<keyword evidence="3" id="KW-0227">DNA damage</keyword>
<evidence type="ECO:0000256" key="2">
    <source>
        <dbReference type="ARBA" id="ARBA00022840"/>
    </source>
</evidence>
<dbReference type="RefSeq" id="WP_386089760.1">
    <property type="nucleotide sequence ID" value="NZ_JBHRXN010000011.1"/>
</dbReference>
<dbReference type="EMBL" id="JBHRXN010000011">
    <property type="protein sequence ID" value="MFC3531818.1"/>
    <property type="molecule type" value="Genomic_DNA"/>
</dbReference>
<evidence type="ECO:0000313" key="5">
    <source>
        <dbReference type="EMBL" id="MFC3531818.1"/>
    </source>
</evidence>
<dbReference type="InterPro" id="IPR027417">
    <property type="entry name" value="P-loop_NTPase"/>
</dbReference>
<evidence type="ECO:0000256" key="1">
    <source>
        <dbReference type="ARBA" id="ARBA00022741"/>
    </source>
</evidence>
<dbReference type="PANTHER" id="PTHR43788:SF6">
    <property type="entry name" value="DNA HELICASE B"/>
    <property type="match status" value="1"/>
</dbReference>
<keyword evidence="2 3" id="KW-0067">ATP-binding</keyword>
<gene>
    <name evidence="3 5" type="primary">recD</name>
    <name evidence="5" type="ORF">ACFOLG_06420</name>
</gene>
<keyword evidence="3" id="KW-0238">DNA-binding</keyword>
<dbReference type="CDD" id="cd18809">
    <property type="entry name" value="SF1_C_RecD"/>
    <property type="match status" value="1"/>
</dbReference>
<dbReference type="NCBIfam" id="TIGR01447">
    <property type="entry name" value="recD"/>
    <property type="match status" value="1"/>
</dbReference>
<comment type="caution">
    <text evidence="5">The sequence shown here is derived from an EMBL/GenBank/DDBJ whole genome shotgun (WGS) entry which is preliminary data.</text>
</comment>
<organism evidence="5 6">
    <name type="scientific">Vogesella facilis</name>
    <dbReference type="NCBI Taxonomy" id="1655232"/>
    <lineage>
        <taxon>Bacteria</taxon>
        <taxon>Pseudomonadati</taxon>
        <taxon>Pseudomonadota</taxon>
        <taxon>Betaproteobacteria</taxon>
        <taxon>Neisseriales</taxon>
        <taxon>Chromobacteriaceae</taxon>
        <taxon>Vogesella</taxon>
    </lineage>
</organism>
<comment type="similarity">
    <text evidence="3">Belongs to the RecD family.</text>
</comment>
<keyword evidence="3" id="KW-0269">Exonuclease</keyword>